<evidence type="ECO:0000313" key="3">
    <source>
        <dbReference type="Proteomes" id="UP000594263"/>
    </source>
</evidence>
<protein>
    <recommendedName>
        <fullName evidence="4">Phytocyanin domain-containing protein</fullName>
    </recommendedName>
</protein>
<dbReference type="Proteomes" id="UP000594263">
    <property type="component" value="Unplaced"/>
</dbReference>
<proteinExistence type="predicted"/>
<feature type="chain" id="PRO_5029716606" description="Phytocyanin domain-containing protein" evidence="1">
    <location>
        <begin position="20"/>
        <end position="168"/>
    </location>
</feature>
<dbReference type="Gramene" id="Kaladp0053s0368.1.v1.1">
    <property type="protein sequence ID" value="Kaladp0053s0368.1.v1.1"/>
    <property type="gene ID" value="Kaladp0053s0368.v1.1"/>
</dbReference>
<accession>A0A7N0U337</accession>
<reference evidence="2" key="1">
    <citation type="submission" date="2021-01" db="UniProtKB">
        <authorList>
            <consortium name="EnsemblPlants"/>
        </authorList>
    </citation>
    <scope>IDENTIFICATION</scope>
</reference>
<dbReference type="EnsemblPlants" id="Kaladp0053s0368.1.v1.1">
    <property type="protein sequence ID" value="Kaladp0053s0368.1.v1.1"/>
    <property type="gene ID" value="Kaladp0053s0368.v1.1"/>
</dbReference>
<name>A0A7N0U337_KALFE</name>
<evidence type="ECO:0008006" key="4">
    <source>
        <dbReference type="Google" id="ProtNLM"/>
    </source>
</evidence>
<evidence type="ECO:0000256" key="1">
    <source>
        <dbReference type="SAM" id="SignalP"/>
    </source>
</evidence>
<dbReference type="AlphaFoldDB" id="A0A7N0U337"/>
<organism evidence="2 3">
    <name type="scientific">Kalanchoe fedtschenkoi</name>
    <name type="common">Lavender scallops</name>
    <name type="synonym">South American air plant</name>
    <dbReference type="NCBI Taxonomy" id="63787"/>
    <lineage>
        <taxon>Eukaryota</taxon>
        <taxon>Viridiplantae</taxon>
        <taxon>Streptophyta</taxon>
        <taxon>Embryophyta</taxon>
        <taxon>Tracheophyta</taxon>
        <taxon>Spermatophyta</taxon>
        <taxon>Magnoliopsida</taxon>
        <taxon>eudicotyledons</taxon>
        <taxon>Gunneridae</taxon>
        <taxon>Pentapetalae</taxon>
        <taxon>Saxifragales</taxon>
        <taxon>Crassulaceae</taxon>
        <taxon>Kalanchoe</taxon>
    </lineage>
</organism>
<keyword evidence="3" id="KW-1185">Reference proteome</keyword>
<sequence length="168" mass="18572">MAFIIIPLALNTHCAPSESAVFKDGWWVDPDNNDTSFYTCWPAYSRIHVGDSLSVVYHNDSVMVVDKCGYILSLQHQKAHLRVQERREDGDQPGQGRAILLHISRNPDHCKSWQRLQPDVMSNAPPHPIVTPPPYPAPAPNSAHVVAESVPAAVFALAYCLASFAPHV</sequence>
<dbReference type="Gene3D" id="2.60.40.420">
    <property type="entry name" value="Cupredoxins - blue copper proteins"/>
    <property type="match status" value="1"/>
</dbReference>
<evidence type="ECO:0000313" key="2">
    <source>
        <dbReference type="EnsemblPlants" id="Kaladp0053s0368.1.v1.1"/>
    </source>
</evidence>
<keyword evidence="1" id="KW-0732">Signal</keyword>
<feature type="signal peptide" evidence="1">
    <location>
        <begin position="1"/>
        <end position="19"/>
    </location>
</feature>
<dbReference type="InterPro" id="IPR008972">
    <property type="entry name" value="Cupredoxin"/>
</dbReference>